<comment type="caution">
    <text evidence="1">The sequence shown here is derived from an EMBL/GenBank/DDBJ whole genome shotgun (WGS) entry which is preliminary data.</text>
</comment>
<dbReference type="RefSeq" id="WP_154119739.1">
    <property type="nucleotide sequence ID" value="NZ_WJXB01000005.1"/>
</dbReference>
<dbReference type="AlphaFoldDB" id="A0A7X2H6M8"/>
<gene>
    <name evidence="1" type="ORF">GJB61_16275</name>
</gene>
<accession>A0A7X2H6M8</accession>
<reference evidence="1 2" key="1">
    <citation type="submission" date="2019-11" db="EMBL/GenBank/DDBJ databases">
        <title>Paenibacillus monticola sp. nov., a novel PGPR strain isolated from mountain sample in China.</title>
        <authorList>
            <person name="Zhao Q."/>
            <person name="Li H.-P."/>
            <person name="Zhang J.-L."/>
        </authorList>
    </citation>
    <scope>NUCLEOTIDE SEQUENCE [LARGE SCALE GENOMIC DNA]</scope>
    <source>
        <strain evidence="1 2">LC-T2</strain>
    </source>
</reference>
<evidence type="ECO:0000313" key="1">
    <source>
        <dbReference type="EMBL" id="MRN54541.1"/>
    </source>
</evidence>
<protein>
    <submittedName>
        <fullName evidence="1">Uncharacterized protein</fullName>
    </submittedName>
</protein>
<dbReference type="EMBL" id="WJXB01000005">
    <property type="protein sequence ID" value="MRN54541.1"/>
    <property type="molecule type" value="Genomic_DNA"/>
</dbReference>
<proteinExistence type="predicted"/>
<evidence type="ECO:0000313" key="2">
    <source>
        <dbReference type="Proteomes" id="UP000463051"/>
    </source>
</evidence>
<sequence length="77" mass="8772">MSSMSREKVLSYAKYRLPYSSSACKYIIDATDVSQGVVADIGERIILVWNRLKRMRNGSNLSAISIKNDLLFWKITV</sequence>
<dbReference type="Proteomes" id="UP000463051">
    <property type="component" value="Unassembled WGS sequence"/>
</dbReference>
<keyword evidence="2" id="KW-1185">Reference proteome</keyword>
<name>A0A7X2H6M8_9BACL</name>
<organism evidence="1 2">
    <name type="scientific">Paenibacillus monticola</name>
    <dbReference type="NCBI Taxonomy" id="2666075"/>
    <lineage>
        <taxon>Bacteria</taxon>
        <taxon>Bacillati</taxon>
        <taxon>Bacillota</taxon>
        <taxon>Bacilli</taxon>
        <taxon>Bacillales</taxon>
        <taxon>Paenibacillaceae</taxon>
        <taxon>Paenibacillus</taxon>
    </lineage>
</organism>